<dbReference type="GO" id="GO:0032259">
    <property type="term" value="P:methylation"/>
    <property type="evidence" value="ECO:0007669"/>
    <property type="project" value="UniProtKB-KW"/>
</dbReference>
<dbReference type="EC" id="2.1.1.360" evidence="2 11"/>
<keyword evidence="8 11" id="KW-0539">Nucleus</keyword>
<feature type="region of interest" description="Disordered" evidence="12">
    <location>
        <begin position="574"/>
        <end position="719"/>
    </location>
</feature>
<sequence length="719" mass="82627">MALDLRLHSPAGAEPVVYTWPLTSGHGSEKHDGALEIVETIRWVCDDLPEMKGALEKNILSNYDTHSYESMRALCDRFNRAIDSVVALEKGTSLPAQRLNKYPSRGLLKHILQQTYNQAVYGETSYELISQMIDQINITPEDVFVDLGSGVGQVVLQMAAATPCRICFGVEKAEVPSKYAECMDSNFRMWMRWYGKKYGEYKLIKGDFLLDEHREKINSATIVFVNNFAFGPHVDHQLKERFADLKDGAKIVSSKSFCPLNFRITDRNLSDIGTIMHVSEMSPLKGSVSWTGKPVSYYLHIIDRTKLERYFQRLKNPKLKGIQNGAEEDNGKRNMSAPPTRQSTPDLLNGNSNHSTGSLPERRRKVNNIEAEQAMLVKQRTFEITEKYRQLGQIPPDMEITQNIAHDCILKEISATLAHRKRLHAQVGHLQNEIVQIENQKPPAPTVPVATVKPHTVNSKPRKSREHRSRSQDWPDVPDMGKIEEQNPELLAQKILETGRQIEAGKITKPNKMHPVHRSQIPAPRSGQTTPVARESPVKMQKTLNVVSKVQESPKVINFEDRLKSIITSVLNEDKEQRKVSRLEPRPANQSYSNGYVRPNGPHPGYVSRQHNGSNPPVQGYARPMRDNRDPREMHDPRDLRESRDVRDPREMRDPRDIRETRDMRDPREMHDPRDVRDLREMRDVRDVRRERHGYERREPRPTHTHHEPRPPDYTQVVE</sequence>
<dbReference type="CDD" id="cd02440">
    <property type="entry name" value="AdoMet_MTases"/>
    <property type="match status" value="1"/>
</dbReference>
<evidence type="ECO:0000256" key="4">
    <source>
        <dbReference type="ARBA" id="ARBA00022603"/>
    </source>
</evidence>
<evidence type="ECO:0000256" key="12">
    <source>
        <dbReference type="SAM" id="MobiDB-lite"/>
    </source>
</evidence>
<dbReference type="Gene3D" id="3.40.50.150">
    <property type="entry name" value="Vaccinia Virus protein VP39"/>
    <property type="match status" value="1"/>
</dbReference>
<keyword evidence="15" id="KW-1185">Reference proteome</keyword>
<evidence type="ECO:0000256" key="3">
    <source>
        <dbReference type="ARBA" id="ARBA00020987"/>
    </source>
</evidence>
<comment type="function">
    <text evidence="11">Histone methyltransferase that specifically trimethylates histone H3 to form H3K79me3. This methylation is required for telomere silencing and for the pachytene checkpoint during the meiotic cell cycle by allowing the recruitment of RAD9 to double strand breaks. Nucleosomes are preferred as substrate compared to free histone.</text>
</comment>
<keyword evidence="6 11" id="KW-0949">S-adenosyl-L-methionine</keyword>
<reference evidence="14 15" key="1">
    <citation type="submission" date="2017-07" db="EMBL/GenBank/DDBJ databases">
        <authorList>
            <person name="Talla V."/>
            <person name="Backstrom N."/>
        </authorList>
    </citation>
    <scope>NUCLEOTIDE SEQUENCE [LARGE SCALE GENOMIC DNA]</scope>
</reference>
<comment type="catalytic activity">
    <reaction evidence="10 11">
        <text>L-lysyl(79)-[histone H3] + 3 S-adenosyl-L-methionine = N(6),N(6),N(6)-trimethyl-L-lysyl(79)-[histone H3] + 3 S-adenosyl-L-homocysteine + 3 H(+)</text>
        <dbReference type="Rhea" id="RHEA:60328"/>
        <dbReference type="Rhea" id="RHEA-COMP:15549"/>
        <dbReference type="Rhea" id="RHEA-COMP:15552"/>
        <dbReference type="ChEBI" id="CHEBI:15378"/>
        <dbReference type="ChEBI" id="CHEBI:29969"/>
        <dbReference type="ChEBI" id="CHEBI:57856"/>
        <dbReference type="ChEBI" id="CHEBI:59789"/>
        <dbReference type="ChEBI" id="CHEBI:61961"/>
        <dbReference type="EC" id="2.1.1.360"/>
    </reaction>
</comment>
<dbReference type="Pfam" id="PF08123">
    <property type="entry name" value="DOT1"/>
    <property type="match status" value="1"/>
</dbReference>
<feature type="region of interest" description="Disordered" evidence="12">
    <location>
        <begin position="443"/>
        <end position="481"/>
    </location>
</feature>
<gene>
    <name evidence="14" type="ORF">LSINAPIS_LOCUS3426</name>
</gene>
<dbReference type="GO" id="GO:0000077">
    <property type="term" value="P:DNA damage checkpoint signaling"/>
    <property type="evidence" value="ECO:0007669"/>
    <property type="project" value="TreeGrafter"/>
</dbReference>
<feature type="compositionally biased region" description="Polar residues" evidence="12">
    <location>
        <begin position="337"/>
        <end position="358"/>
    </location>
</feature>
<dbReference type="PANTHER" id="PTHR21451">
    <property type="entry name" value="HISTONE H3 METHYLTRANSFERASE"/>
    <property type="match status" value="1"/>
</dbReference>
<keyword evidence="4 11" id="KW-0489">Methyltransferase</keyword>
<protein>
    <recommendedName>
        <fullName evidence="3 11">Histone-lysine N-methyltransferase, H3 lysine-79 specific</fullName>
        <ecNumber evidence="2 11">2.1.1.360</ecNumber>
    </recommendedName>
    <alternativeName>
        <fullName evidence="9 11">Histone H3-K79 methyltransferase</fullName>
    </alternativeName>
</protein>
<organism evidence="14 15">
    <name type="scientific">Leptidea sinapis</name>
    <dbReference type="NCBI Taxonomy" id="189913"/>
    <lineage>
        <taxon>Eukaryota</taxon>
        <taxon>Metazoa</taxon>
        <taxon>Ecdysozoa</taxon>
        <taxon>Arthropoda</taxon>
        <taxon>Hexapoda</taxon>
        <taxon>Insecta</taxon>
        <taxon>Pterygota</taxon>
        <taxon>Neoptera</taxon>
        <taxon>Endopterygota</taxon>
        <taxon>Lepidoptera</taxon>
        <taxon>Glossata</taxon>
        <taxon>Ditrysia</taxon>
        <taxon>Papilionoidea</taxon>
        <taxon>Pieridae</taxon>
        <taxon>Dismorphiinae</taxon>
        <taxon>Leptidea</taxon>
    </lineage>
</organism>
<proteinExistence type="inferred from homology"/>
<dbReference type="PANTHER" id="PTHR21451:SF0">
    <property type="entry name" value="HISTONE-LYSINE N-METHYLTRANSFERASE, H3 LYSINE-79 SPECIFIC"/>
    <property type="match status" value="1"/>
</dbReference>
<dbReference type="Proteomes" id="UP000324832">
    <property type="component" value="Unassembled WGS sequence"/>
</dbReference>
<evidence type="ECO:0000256" key="9">
    <source>
        <dbReference type="ARBA" id="ARBA00029821"/>
    </source>
</evidence>
<evidence type="ECO:0000256" key="6">
    <source>
        <dbReference type="ARBA" id="ARBA00022691"/>
    </source>
</evidence>
<comment type="subcellular location">
    <subcellularLocation>
        <location evidence="1 11">Nucleus</location>
    </subcellularLocation>
</comment>
<name>A0A5E4PZC7_9NEOP</name>
<dbReference type="FunFam" id="3.40.50.150:FF:000033">
    <property type="entry name" value="Histone-lysine N-methyltransferase, H3 lysine-79 specific"/>
    <property type="match status" value="1"/>
</dbReference>
<dbReference type="FunFam" id="1.10.260.60:FF:000001">
    <property type="entry name" value="Histone-lysine N-methyltransferase, H3 lysine-79 specific"/>
    <property type="match status" value="1"/>
</dbReference>
<evidence type="ECO:0000256" key="8">
    <source>
        <dbReference type="ARBA" id="ARBA00023242"/>
    </source>
</evidence>
<comment type="miscellaneous">
    <text evidence="11">In contrast to other lysine histone methyltransferases, it does not contain a SET domain, suggesting the existence of another mechanism for methylation of lysine residues of histones.</text>
</comment>
<dbReference type="InterPro" id="IPR025789">
    <property type="entry name" value="DOT1_dom"/>
</dbReference>
<dbReference type="InterPro" id="IPR029063">
    <property type="entry name" value="SAM-dependent_MTases_sf"/>
</dbReference>
<dbReference type="EMBL" id="FZQP02000815">
    <property type="protein sequence ID" value="VVC90542.1"/>
    <property type="molecule type" value="Genomic_DNA"/>
</dbReference>
<keyword evidence="5 11" id="KW-0808">Transferase</keyword>
<feature type="compositionally biased region" description="Basic and acidic residues" evidence="12">
    <location>
        <begin position="624"/>
        <end position="711"/>
    </location>
</feature>
<evidence type="ECO:0000313" key="14">
    <source>
        <dbReference type="EMBL" id="VVC90542.1"/>
    </source>
</evidence>
<feature type="domain" description="DOT1" evidence="13">
    <location>
        <begin position="14"/>
        <end position="315"/>
    </location>
</feature>
<evidence type="ECO:0000256" key="1">
    <source>
        <dbReference type="ARBA" id="ARBA00004123"/>
    </source>
</evidence>
<feature type="compositionally biased region" description="Basic and acidic residues" evidence="12">
    <location>
        <begin position="469"/>
        <end position="481"/>
    </location>
</feature>
<feature type="compositionally biased region" description="Basic and acidic residues" evidence="12">
    <location>
        <begin position="574"/>
        <end position="585"/>
    </location>
</feature>
<dbReference type="InterPro" id="IPR030445">
    <property type="entry name" value="H3-K79_meTrfase"/>
</dbReference>
<dbReference type="SUPFAM" id="SSF53335">
    <property type="entry name" value="S-adenosyl-L-methionine-dependent methyltransferases"/>
    <property type="match status" value="1"/>
</dbReference>
<evidence type="ECO:0000256" key="10">
    <source>
        <dbReference type="ARBA" id="ARBA00047770"/>
    </source>
</evidence>
<dbReference type="AlphaFoldDB" id="A0A5E4PZC7"/>
<evidence type="ECO:0000259" key="13">
    <source>
        <dbReference type="PROSITE" id="PS51569"/>
    </source>
</evidence>
<comment type="similarity">
    <text evidence="11">Belongs to the class I-like SAM-binding methyltransferase superfamily. DOT1 family.</text>
</comment>
<dbReference type="GO" id="GO:0140956">
    <property type="term" value="F:histone H3K79 trimethyltransferase activity"/>
    <property type="evidence" value="ECO:0007669"/>
    <property type="project" value="UniProtKB-EC"/>
</dbReference>
<keyword evidence="7 11" id="KW-0156">Chromatin regulator</keyword>
<dbReference type="Gene3D" id="1.10.260.60">
    <property type="match status" value="1"/>
</dbReference>
<dbReference type="GO" id="GO:0035097">
    <property type="term" value="C:histone methyltransferase complex"/>
    <property type="evidence" value="ECO:0007669"/>
    <property type="project" value="UniProtKB-ARBA"/>
</dbReference>
<evidence type="ECO:0000256" key="5">
    <source>
        <dbReference type="ARBA" id="ARBA00022679"/>
    </source>
</evidence>
<feature type="region of interest" description="Disordered" evidence="12">
    <location>
        <begin position="512"/>
        <end position="536"/>
    </location>
</feature>
<feature type="region of interest" description="Disordered" evidence="12">
    <location>
        <begin position="321"/>
        <end position="364"/>
    </location>
</feature>
<dbReference type="GO" id="GO:0006281">
    <property type="term" value="P:DNA repair"/>
    <property type="evidence" value="ECO:0007669"/>
    <property type="project" value="TreeGrafter"/>
</dbReference>
<evidence type="ECO:0000256" key="2">
    <source>
        <dbReference type="ARBA" id="ARBA00012190"/>
    </source>
</evidence>
<dbReference type="PROSITE" id="PS51569">
    <property type="entry name" value="DOT1"/>
    <property type="match status" value="1"/>
</dbReference>
<evidence type="ECO:0000256" key="7">
    <source>
        <dbReference type="ARBA" id="ARBA00022853"/>
    </source>
</evidence>
<evidence type="ECO:0000313" key="15">
    <source>
        <dbReference type="Proteomes" id="UP000324832"/>
    </source>
</evidence>
<accession>A0A5E4PZC7</accession>
<evidence type="ECO:0000256" key="11">
    <source>
        <dbReference type="RuleBase" id="RU271113"/>
    </source>
</evidence>